<dbReference type="Gene3D" id="3.10.100.10">
    <property type="entry name" value="Mannose-Binding Protein A, subunit A"/>
    <property type="match status" value="1"/>
</dbReference>
<dbReference type="InterPro" id="IPR016186">
    <property type="entry name" value="C-type_lectin-like/link_sf"/>
</dbReference>
<dbReference type="PANTHER" id="PTHR46746">
    <property type="entry name" value="KILLER CELL LECTIN-LIKE RECEPTOR SUBFAMILY F MEMBER 2"/>
    <property type="match status" value="1"/>
</dbReference>
<feature type="transmembrane region" description="Helical" evidence="3">
    <location>
        <begin position="113"/>
        <end position="136"/>
    </location>
</feature>
<accession>A0A452UMU7</accession>
<dbReference type="SMART" id="SM00034">
    <property type="entry name" value="CLECT"/>
    <property type="match status" value="1"/>
</dbReference>
<dbReference type="GeneTree" id="ENSGT00940000163123"/>
<dbReference type="GO" id="GO:0030246">
    <property type="term" value="F:carbohydrate binding"/>
    <property type="evidence" value="ECO:0007669"/>
    <property type="project" value="UniProtKB-KW"/>
</dbReference>
<name>A0A452UMU7_URSMA</name>
<evidence type="ECO:0000256" key="1">
    <source>
        <dbReference type="ARBA" id="ARBA00004167"/>
    </source>
</evidence>
<dbReference type="InterPro" id="IPR033992">
    <property type="entry name" value="NKR-like_CTLD"/>
</dbReference>
<keyword evidence="3" id="KW-0812">Transmembrane</keyword>
<reference evidence="5" key="1">
    <citation type="submission" date="2019-03" db="UniProtKB">
        <authorList>
            <consortium name="Ensembl"/>
        </authorList>
    </citation>
    <scope>IDENTIFICATION</scope>
</reference>
<evidence type="ECO:0000256" key="2">
    <source>
        <dbReference type="ARBA" id="ARBA00022734"/>
    </source>
</evidence>
<dbReference type="Pfam" id="PF00059">
    <property type="entry name" value="Lectin_C"/>
    <property type="match status" value="1"/>
</dbReference>
<dbReference type="OMA" id="SCPSKDW"/>
<feature type="domain" description="C-type lectin" evidence="4">
    <location>
        <begin position="188"/>
        <end position="299"/>
    </location>
</feature>
<dbReference type="AlphaFoldDB" id="A0A452UMU7"/>
<gene>
    <name evidence="5" type="primary">CLECL1</name>
</gene>
<sequence>MNSNFLPYHEVFEYLLACLVRLNTLLLSYSHRGNSPNLGKQKNIAHLDLFDLPEVYLQNYETPYRITSFFVFSLFLIRAMAGDIVYADVKIDRTFSSENSSSLQKSDPHHHGIFLKVGCAMIVILCVTVIVLSVLVTQFKSARLNTVENESKEKFCTGKNKSGAITSTVSFNFSSAHKSCPSKDWKLHGGKCYWVAEDKKSWDESKNDCVMKNSHLMVIQDIIDMSFLWRYLNTSVFYWIGLRIPPGKESWAWVDNNPFDPHLFSIEEKPITRSVKCAQVSPSKVVRKKCEQNDHWICQL</sequence>
<dbReference type="GO" id="GO:0005886">
    <property type="term" value="C:plasma membrane"/>
    <property type="evidence" value="ECO:0007669"/>
    <property type="project" value="TreeGrafter"/>
</dbReference>
<dbReference type="CDD" id="cd03593">
    <property type="entry name" value="CLECT_NK_receptors_like"/>
    <property type="match status" value="1"/>
</dbReference>
<comment type="subcellular location">
    <subcellularLocation>
        <location evidence="1">Membrane</location>
        <topology evidence="1">Single-pass membrane protein</topology>
    </subcellularLocation>
</comment>
<keyword evidence="2" id="KW-0430">Lectin</keyword>
<dbReference type="InterPro" id="IPR051379">
    <property type="entry name" value="C-type_Lectin_Receptor_IMM"/>
</dbReference>
<dbReference type="PANTHER" id="PTHR46746:SF3">
    <property type="entry name" value="C-TYPE LECTIN DOMAIN-CONTAINING PROTEIN-RELATED"/>
    <property type="match status" value="1"/>
</dbReference>
<dbReference type="InterPro" id="IPR001304">
    <property type="entry name" value="C-type_lectin-like"/>
</dbReference>
<organism evidence="5">
    <name type="scientific">Ursus maritimus</name>
    <name type="common">Polar bear</name>
    <name type="synonym">Thalarctos maritimus</name>
    <dbReference type="NCBI Taxonomy" id="29073"/>
    <lineage>
        <taxon>Eukaryota</taxon>
        <taxon>Metazoa</taxon>
        <taxon>Chordata</taxon>
        <taxon>Craniata</taxon>
        <taxon>Vertebrata</taxon>
        <taxon>Euteleostomi</taxon>
        <taxon>Mammalia</taxon>
        <taxon>Eutheria</taxon>
        <taxon>Laurasiatheria</taxon>
        <taxon>Carnivora</taxon>
        <taxon>Caniformia</taxon>
        <taxon>Ursidae</taxon>
        <taxon>Ursus</taxon>
    </lineage>
</organism>
<dbReference type="PROSITE" id="PS50041">
    <property type="entry name" value="C_TYPE_LECTIN_2"/>
    <property type="match status" value="1"/>
</dbReference>
<evidence type="ECO:0000259" key="4">
    <source>
        <dbReference type="PROSITE" id="PS50041"/>
    </source>
</evidence>
<dbReference type="InterPro" id="IPR016187">
    <property type="entry name" value="CTDL_fold"/>
</dbReference>
<evidence type="ECO:0000313" key="5">
    <source>
        <dbReference type="Ensembl" id="ENSUMAP00000022320"/>
    </source>
</evidence>
<dbReference type="SUPFAM" id="SSF56436">
    <property type="entry name" value="C-type lectin-like"/>
    <property type="match status" value="1"/>
</dbReference>
<proteinExistence type="predicted"/>
<dbReference type="Ensembl" id="ENSUMAT00000026456.1">
    <property type="protein sequence ID" value="ENSUMAP00000022320.1"/>
    <property type="gene ID" value="ENSUMAG00000016329.1"/>
</dbReference>
<feature type="transmembrane region" description="Helical" evidence="3">
    <location>
        <begin position="66"/>
        <end position="87"/>
    </location>
</feature>
<evidence type="ECO:0000256" key="3">
    <source>
        <dbReference type="SAM" id="Phobius"/>
    </source>
</evidence>
<keyword evidence="3" id="KW-0472">Membrane</keyword>
<protein>
    <submittedName>
        <fullName evidence="5">C-type lectin like 1</fullName>
    </submittedName>
</protein>
<keyword evidence="3" id="KW-1133">Transmembrane helix</keyword>